<dbReference type="AlphaFoldDB" id="K5VTG9"/>
<dbReference type="GeneID" id="18822483"/>
<feature type="compositionally biased region" description="Polar residues" evidence="1">
    <location>
        <begin position="74"/>
        <end position="95"/>
    </location>
</feature>
<evidence type="ECO:0000256" key="1">
    <source>
        <dbReference type="SAM" id="MobiDB-lite"/>
    </source>
</evidence>
<proteinExistence type="predicted"/>
<organism evidence="2 3">
    <name type="scientific">Agaricus bisporus var. burnettii (strain JB137-S8 / ATCC MYA-4627 / FGSC 10392)</name>
    <name type="common">White button mushroom</name>
    <dbReference type="NCBI Taxonomy" id="597362"/>
    <lineage>
        <taxon>Eukaryota</taxon>
        <taxon>Fungi</taxon>
        <taxon>Dikarya</taxon>
        <taxon>Basidiomycota</taxon>
        <taxon>Agaricomycotina</taxon>
        <taxon>Agaricomycetes</taxon>
        <taxon>Agaricomycetidae</taxon>
        <taxon>Agaricales</taxon>
        <taxon>Agaricineae</taxon>
        <taxon>Agaricaceae</taxon>
        <taxon>Agaricus</taxon>
    </lineage>
</organism>
<sequence>MTPLDWTFVLPVGVSGYCTDYPIRRGEVDIRENTPMENLLTGMNRFYSRKATRLSEGHPPDWLEGPEDWDNKRSSGSGELVQAQTASKLTSTDSAGSGWIWVNRGRSGGSYNVVE</sequence>
<dbReference type="RefSeq" id="XP_007331607.1">
    <property type="nucleotide sequence ID" value="XM_007331545.1"/>
</dbReference>
<dbReference type="InParanoid" id="K5VTG9"/>
<dbReference type="EMBL" id="JH971394">
    <property type="protein sequence ID" value="EKM77759.1"/>
    <property type="molecule type" value="Genomic_DNA"/>
</dbReference>
<evidence type="ECO:0000313" key="3">
    <source>
        <dbReference type="Proteomes" id="UP000008493"/>
    </source>
</evidence>
<name>K5VTG9_AGABU</name>
<accession>K5VTG9</accession>
<gene>
    <name evidence="2" type="ORF">AGABI1DRAFT_107928</name>
</gene>
<feature type="region of interest" description="Disordered" evidence="1">
    <location>
        <begin position="54"/>
        <end position="115"/>
    </location>
</feature>
<dbReference type="KEGG" id="abp:AGABI1DRAFT107928"/>
<reference evidence="3" key="1">
    <citation type="journal article" date="2012" name="Proc. Natl. Acad. Sci. U.S.A.">
        <title>Genome sequence of the button mushroom Agaricus bisporus reveals mechanisms governing adaptation to a humic-rich ecological niche.</title>
        <authorList>
            <person name="Morin E."/>
            <person name="Kohler A."/>
            <person name="Baker A.R."/>
            <person name="Foulongne-Oriol M."/>
            <person name="Lombard V."/>
            <person name="Nagy L.G."/>
            <person name="Ohm R.A."/>
            <person name="Patyshakuliyeva A."/>
            <person name="Brun A."/>
            <person name="Aerts A.L."/>
            <person name="Bailey A.M."/>
            <person name="Billette C."/>
            <person name="Coutinho P.M."/>
            <person name="Deakin G."/>
            <person name="Doddapaneni H."/>
            <person name="Floudas D."/>
            <person name="Grimwood J."/>
            <person name="Hilden K."/>
            <person name="Kuees U."/>
            <person name="LaButti K.M."/>
            <person name="Lapidus A."/>
            <person name="Lindquist E.A."/>
            <person name="Lucas S.M."/>
            <person name="Murat C."/>
            <person name="Riley R.W."/>
            <person name="Salamov A.A."/>
            <person name="Schmutz J."/>
            <person name="Subramanian V."/>
            <person name="Woesten H.A.B."/>
            <person name="Xu J."/>
            <person name="Eastwood D.C."/>
            <person name="Foster G.D."/>
            <person name="Sonnenberg A.S."/>
            <person name="Cullen D."/>
            <person name="de Vries R.P."/>
            <person name="Lundell T."/>
            <person name="Hibbett D.S."/>
            <person name="Henrissat B."/>
            <person name="Burton K.S."/>
            <person name="Kerrigan R.W."/>
            <person name="Challen M.P."/>
            <person name="Grigoriev I.V."/>
            <person name="Martin F."/>
        </authorList>
    </citation>
    <scope>NUCLEOTIDE SEQUENCE [LARGE SCALE GENOMIC DNA]</scope>
    <source>
        <strain evidence="3">JB137-S8 / ATCC MYA-4627 / FGSC 10392</strain>
    </source>
</reference>
<dbReference type="HOGENOM" id="CLU_2108300_0_0_1"/>
<dbReference type="Proteomes" id="UP000008493">
    <property type="component" value="Unassembled WGS sequence"/>
</dbReference>
<keyword evidence="3" id="KW-1185">Reference proteome</keyword>
<protein>
    <submittedName>
        <fullName evidence="2">Uncharacterized protein</fullName>
    </submittedName>
</protein>
<evidence type="ECO:0000313" key="2">
    <source>
        <dbReference type="EMBL" id="EKM77759.1"/>
    </source>
</evidence>